<evidence type="ECO:0000313" key="2">
    <source>
        <dbReference type="Proteomes" id="UP000029267"/>
    </source>
</evidence>
<organism evidence="1 2">
    <name type="scientific">Geobacillus icigianus</name>
    <dbReference type="NCBI Taxonomy" id="1430331"/>
    <lineage>
        <taxon>Bacteria</taxon>
        <taxon>Bacillati</taxon>
        <taxon>Bacillota</taxon>
        <taxon>Bacilli</taxon>
        <taxon>Bacillales</taxon>
        <taxon>Anoxybacillaceae</taxon>
        <taxon>Geobacillus</taxon>
    </lineage>
</organism>
<dbReference type="RefSeq" id="WP_165570912.1">
    <property type="nucleotide sequence ID" value="NZ_JPYA02000002.1"/>
</dbReference>
<protein>
    <submittedName>
        <fullName evidence="1">Uncharacterized protein</fullName>
    </submittedName>
</protein>
<sequence length="46" mass="5124">MMAGWELARLKDTGAAKIVKAESVSKEERRLISLVRSAKVKEGNEH</sequence>
<proteinExistence type="predicted"/>
<accession>A0ABU6BH38</accession>
<keyword evidence="2" id="KW-1185">Reference proteome</keyword>
<dbReference type="EMBL" id="JPYA02000002">
    <property type="protein sequence ID" value="MEB3751306.1"/>
    <property type="molecule type" value="Genomic_DNA"/>
</dbReference>
<dbReference type="Proteomes" id="UP000029267">
    <property type="component" value="Unassembled WGS sequence"/>
</dbReference>
<comment type="caution">
    <text evidence="1">The sequence shown here is derived from an EMBL/GenBank/DDBJ whole genome shotgun (WGS) entry which is preliminary data.</text>
</comment>
<reference evidence="1 2" key="1">
    <citation type="journal article" date="2014" name="Genome Announc.">
        <title>Draft Genome Sequence of Geobacillus icigianus Strain G1w1T Isolated from Hot Springs in the Valley of Geysers, Kamchatka (Russian Federation).</title>
        <authorList>
            <person name="Bryanskaya A.V."/>
            <person name="Rozanov A.S."/>
            <person name="Logacheva M.D."/>
            <person name="Kotenko A.V."/>
            <person name="Peltek S.E."/>
        </authorList>
    </citation>
    <scope>NUCLEOTIDE SEQUENCE [LARGE SCALE GENOMIC DNA]</scope>
    <source>
        <strain evidence="1 2">G1w1</strain>
    </source>
</reference>
<name>A0ABU6BH38_9BACL</name>
<gene>
    <name evidence="1" type="ORF">EP10_002147</name>
</gene>
<evidence type="ECO:0000313" key="1">
    <source>
        <dbReference type="EMBL" id="MEB3751306.1"/>
    </source>
</evidence>